<reference evidence="5" key="1">
    <citation type="submission" date="2021-02" db="EMBL/GenBank/DDBJ databases">
        <authorList>
            <person name="Nowell W R."/>
        </authorList>
    </citation>
    <scope>NUCLEOTIDE SEQUENCE</scope>
</reference>
<dbReference type="Proteomes" id="UP000681967">
    <property type="component" value="Unassembled WGS sequence"/>
</dbReference>
<feature type="non-terminal residue" evidence="5">
    <location>
        <position position="74"/>
    </location>
</feature>
<dbReference type="PANTHER" id="PTHR11219:SF72">
    <property type="entry name" value="TENEURIN-M"/>
    <property type="match status" value="1"/>
</dbReference>
<name>A0A8S2T8F7_9BILA</name>
<dbReference type="PANTHER" id="PTHR11219">
    <property type="entry name" value="TENEURIN AND N-ACETYLGLUCOSAMINE-1-PHOSPHODIESTER ALPHA-N-ACETYLGLUCOSAMINIDASE"/>
    <property type="match status" value="1"/>
</dbReference>
<evidence type="ECO:0000256" key="2">
    <source>
        <dbReference type="ARBA" id="ARBA00022737"/>
    </source>
</evidence>
<dbReference type="AlphaFoldDB" id="A0A8S2T8F7"/>
<evidence type="ECO:0000256" key="3">
    <source>
        <dbReference type="ARBA" id="ARBA00023157"/>
    </source>
</evidence>
<dbReference type="EMBL" id="CAJOBH010030939">
    <property type="protein sequence ID" value="CAF4276829.1"/>
    <property type="molecule type" value="Genomic_DNA"/>
</dbReference>
<organism evidence="5 8">
    <name type="scientific">Rotaria magnacalcarata</name>
    <dbReference type="NCBI Taxonomy" id="392030"/>
    <lineage>
        <taxon>Eukaryota</taxon>
        <taxon>Metazoa</taxon>
        <taxon>Spiralia</taxon>
        <taxon>Gnathifera</taxon>
        <taxon>Rotifera</taxon>
        <taxon>Eurotatoria</taxon>
        <taxon>Bdelloidea</taxon>
        <taxon>Philodinida</taxon>
        <taxon>Philodinidae</taxon>
        <taxon>Rotaria</taxon>
    </lineage>
</organism>
<protein>
    <submittedName>
        <fullName evidence="5">Uncharacterized protein</fullName>
    </submittedName>
</protein>
<accession>A0A8S2T8F7</accession>
<feature type="non-terminal residue" evidence="5">
    <location>
        <position position="1"/>
    </location>
</feature>
<dbReference type="EMBL" id="CAJOBJ010057688">
    <property type="protein sequence ID" value="CAF4404265.1"/>
    <property type="molecule type" value="Genomic_DNA"/>
</dbReference>
<keyword evidence="1" id="KW-0245">EGF-like domain</keyword>
<keyword evidence="3" id="KW-1015">Disulfide bond</keyword>
<proteinExistence type="predicted"/>
<dbReference type="InterPro" id="IPR051216">
    <property type="entry name" value="Teneurin"/>
</dbReference>
<evidence type="ECO:0000313" key="4">
    <source>
        <dbReference type="EMBL" id="CAF4276829.1"/>
    </source>
</evidence>
<evidence type="ECO:0000313" key="6">
    <source>
        <dbReference type="EMBL" id="CAF4403444.1"/>
    </source>
</evidence>
<sequence length="74" mass="8344">CKFFYSNYLDGLVDCLDPDCCSASRCQSTAECISRTTAKDILLRRQAPSPSASFFERMQFLIQEDGLQTSSIYT</sequence>
<dbReference type="GO" id="GO:0008045">
    <property type="term" value="P:motor neuron axon guidance"/>
    <property type="evidence" value="ECO:0007669"/>
    <property type="project" value="TreeGrafter"/>
</dbReference>
<evidence type="ECO:0000256" key="1">
    <source>
        <dbReference type="ARBA" id="ARBA00022536"/>
    </source>
</evidence>
<evidence type="ECO:0000313" key="8">
    <source>
        <dbReference type="Proteomes" id="UP000681967"/>
    </source>
</evidence>
<evidence type="ECO:0000313" key="7">
    <source>
        <dbReference type="EMBL" id="CAF4404265.1"/>
    </source>
</evidence>
<comment type="caution">
    <text evidence="5">The sequence shown here is derived from an EMBL/GenBank/DDBJ whole genome shotgun (WGS) entry which is preliminary data.</text>
</comment>
<keyword evidence="2" id="KW-0677">Repeat</keyword>
<dbReference type="EMBL" id="CAJOBJ010057493">
    <property type="protein sequence ID" value="CAF4403444.1"/>
    <property type="molecule type" value="Genomic_DNA"/>
</dbReference>
<dbReference type="EMBL" id="CAJOBH010030994">
    <property type="protein sequence ID" value="CAF4277097.1"/>
    <property type="molecule type" value="Genomic_DNA"/>
</dbReference>
<evidence type="ECO:0000313" key="5">
    <source>
        <dbReference type="EMBL" id="CAF4277097.1"/>
    </source>
</evidence>
<dbReference type="Proteomes" id="UP000681720">
    <property type="component" value="Unassembled WGS sequence"/>
</dbReference>
<gene>
    <name evidence="4" type="ORF">BYL167_LOCUS26541</name>
    <name evidence="5" type="ORF">BYL167_LOCUS26552</name>
    <name evidence="6" type="ORF">GIL414_LOCUS30268</name>
    <name evidence="7" type="ORF">GIL414_LOCUS30307</name>
</gene>